<name>A0ABD3SMD4_9LAMI</name>
<evidence type="ECO:0000313" key="3">
    <source>
        <dbReference type="Proteomes" id="UP001634393"/>
    </source>
</evidence>
<feature type="domain" description="Myb/SANT-like" evidence="1">
    <location>
        <begin position="70"/>
        <end position="161"/>
    </location>
</feature>
<dbReference type="AlphaFoldDB" id="A0ABD3SMD4"/>
<organism evidence="2 3">
    <name type="scientific">Penstemon smallii</name>
    <dbReference type="NCBI Taxonomy" id="265156"/>
    <lineage>
        <taxon>Eukaryota</taxon>
        <taxon>Viridiplantae</taxon>
        <taxon>Streptophyta</taxon>
        <taxon>Embryophyta</taxon>
        <taxon>Tracheophyta</taxon>
        <taxon>Spermatophyta</taxon>
        <taxon>Magnoliopsida</taxon>
        <taxon>eudicotyledons</taxon>
        <taxon>Gunneridae</taxon>
        <taxon>Pentapetalae</taxon>
        <taxon>asterids</taxon>
        <taxon>lamiids</taxon>
        <taxon>Lamiales</taxon>
        <taxon>Plantaginaceae</taxon>
        <taxon>Cheloneae</taxon>
        <taxon>Penstemon</taxon>
    </lineage>
</organism>
<dbReference type="EMBL" id="JBJXBP010000006">
    <property type="protein sequence ID" value="KAL3825483.1"/>
    <property type="molecule type" value="Genomic_DNA"/>
</dbReference>
<dbReference type="Pfam" id="PF12776">
    <property type="entry name" value="Myb_DNA-bind_3"/>
    <property type="match status" value="1"/>
</dbReference>
<protein>
    <recommendedName>
        <fullName evidence="1">Myb/SANT-like domain-containing protein</fullName>
    </recommendedName>
</protein>
<gene>
    <name evidence="2" type="ORF">ACJIZ3_021512</name>
</gene>
<evidence type="ECO:0000313" key="2">
    <source>
        <dbReference type="EMBL" id="KAL3825483.1"/>
    </source>
</evidence>
<dbReference type="InterPro" id="IPR024752">
    <property type="entry name" value="Myb/SANT-like_dom"/>
</dbReference>
<dbReference type="Proteomes" id="UP001634393">
    <property type="component" value="Unassembled WGS sequence"/>
</dbReference>
<accession>A0ABD3SMD4</accession>
<keyword evidence="3" id="KW-1185">Reference proteome</keyword>
<reference evidence="2 3" key="1">
    <citation type="submission" date="2024-12" db="EMBL/GenBank/DDBJ databases">
        <title>The unique morphological basis and parallel evolutionary history of personate flowers in Penstemon.</title>
        <authorList>
            <person name="Depatie T.H."/>
            <person name="Wessinger C.A."/>
        </authorList>
    </citation>
    <scope>NUCLEOTIDE SEQUENCE [LARGE SCALE GENOMIC DNA]</scope>
    <source>
        <strain evidence="2">WTNN_2</strain>
        <tissue evidence="2">Leaf</tissue>
    </source>
</reference>
<proteinExistence type="predicted"/>
<evidence type="ECO:0000259" key="1">
    <source>
        <dbReference type="Pfam" id="PF12776"/>
    </source>
</evidence>
<comment type="caution">
    <text evidence="2">The sequence shown here is derived from an EMBL/GenBank/DDBJ whole genome shotgun (WGS) entry which is preliminary data.</text>
</comment>
<sequence>MDSSSSSTIDANMAGKKCECSKKVKVQTSWTKGNPGRRFAQCGGASKLDCNHMAKQTGPGEEVRKTADGWSFNENWRFMANLTHEAKNDNLNDLGVLNAACKRIATKMAAHFGRRYTKQAIKMKVEQMRARHKSFKKFISTPGVQYDIENIDSTVTANYWKAIHPQGEPTMFKQFRLYGNPLQLMLEETFDEAGVASFPVDLSGSPGWPIHVRDSDEDEKALVLSGDLSGMEIPWLGEEDDGQPICANHEGGSDLAKVGDSSDIVGGNTWVKLD</sequence>